<evidence type="ECO:0000259" key="6">
    <source>
        <dbReference type="PROSITE" id="PS51296"/>
    </source>
</evidence>
<dbReference type="GO" id="GO:0046872">
    <property type="term" value="F:metal ion binding"/>
    <property type="evidence" value="ECO:0007669"/>
    <property type="project" value="UniProtKB-KW"/>
</dbReference>
<feature type="domain" description="Rieske" evidence="6">
    <location>
        <begin position="7"/>
        <end position="102"/>
    </location>
</feature>
<evidence type="ECO:0000256" key="1">
    <source>
        <dbReference type="ARBA" id="ARBA00022714"/>
    </source>
</evidence>
<dbReference type="Pfam" id="PF00355">
    <property type="entry name" value="Rieske"/>
    <property type="match status" value="1"/>
</dbReference>
<dbReference type="InterPro" id="IPR036922">
    <property type="entry name" value="Rieske_2Fe-2S_sf"/>
</dbReference>
<keyword evidence="3" id="KW-0408">Iron</keyword>
<accession>A0A160V727</accession>
<keyword evidence="4" id="KW-0411">Iron-sulfur</keyword>
<evidence type="ECO:0000256" key="5">
    <source>
        <dbReference type="ARBA" id="ARBA00034078"/>
    </source>
</evidence>
<dbReference type="PANTHER" id="PTHR21496:SF0">
    <property type="entry name" value="RIESKE DOMAIN-CONTAINING PROTEIN"/>
    <property type="match status" value="1"/>
</dbReference>
<dbReference type="PANTHER" id="PTHR21496">
    <property type="entry name" value="FERREDOXIN-RELATED"/>
    <property type="match status" value="1"/>
</dbReference>
<evidence type="ECO:0000256" key="2">
    <source>
        <dbReference type="ARBA" id="ARBA00022723"/>
    </source>
</evidence>
<protein>
    <submittedName>
        <fullName evidence="7">Ferredoxin, 2Fe-2S</fullName>
    </submittedName>
</protein>
<evidence type="ECO:0000256" key="3">
    <source>
        <dbReference type="ARBA" id="ARBA00023004"/>
    </source>
</evidence>
<keyword evidence="1" id="KW-0001">2Fe-2S</keyword>
<dbReference type="PROSITE" id="PS51296">
    <property type="entry name" value="RIESKE"/>
    <property type="match status" value="1"/>
</dbReference>
<dbReference type="AlphaFoldDB" id="A0A160V727"/>
<dbReference type="EMBL" id="FAXA01000109">
    <property type="protein sequence ID" value="CUV01636.1"/>
    <property type="molecule type" value="Genomic_DNA"/>
</dbReference>
<evidence type="ECO:0000256" key="4">
    <source>
        <dbReference type="ARBA" id="ARBA00023014"/>
    </source>
</evidence>
<organism evidence="7">
    <name type="scientific">hydrothermal vent metagenome</name>
    <dbReference type="NCBI Taxonomy" id="652676"/>
    <lineage>
        <taxon>unclassified sequences</taxon>
        <taxon>metagenomes</taxon>
        <taxon>ecological metagenomes</taxon>
    </lineage>
</organism>
<comment type="cofactor">
    <cofactor evidence="5">
        <name>[2Fe-2S] cluster</name>
        <dbReference type="ChEBI" id="CHEBI:190135"/>
    </cofactor>
</comment>
<dbReference type="Gene3D" id="2.102.10.10">
    <property type="entry name" value="Rieske [2Fe-2S] iron-sulphur domain"/>
    <property type="match status" value="1"/>
</dbReference>
<name>A0A160V727_9ZZZZ</name>
<dbReference type="GO" id="GO:0051537">
    <property type="term" value="F:2 iron, 2 sulfur cluster binding"/>
    <property type="evidence" value="ECO:0007669"/>
    <property type="project" value="UniProtKB-KW"/>
</dbReference>
<proteinExistence type="predicted"/>
<keyword evidence="2" id="KW-0479">Metal-binding</keyword>
<dbReference type="CDD" id="cd03528">
    <property type="entry name" value="Rieske_RO_ferredoxin"/>
    <property type="match status" value="1"/>
</dbReference>
<reference evidence="7" key="1">
    <citation type="submission" date="2015-10" db="EMBL/GenBank/DDBJ databases">
        <authorList>
            <person name="Gilbert D.G."/>
        </authorList>
    </citation>
    <scope>NUCLEOTIDE SEQUENCE</scope>
</reference>
<dbReference type="InterPro" id="IPR017941">
    <property type="entry name" value="Rieske_2Fe-2S"/>
</dbReference>
<dbReference type="SUPFAM" id="SSF50022">
    <property type="entry name" value="ISP domain"/>
    <property type="match status" value="1"/>
</dbReference>
<sequence>MADAGFVKVAQVSEIKPGEMISVEVDNEQVLLVNLNGSIHAVDDICSHAYASLSEGDLSGEEVECPLHGGSFNTITGVPINPPASESLRIFTVQVEGDDILVGPPNS</sequence>
<gene>
    <name evidence="7" type="ORF">MGWOODY_Clf2617</name>
</gene>
<evidence type="ECO:0000313" key="7">
    <source>
        <dbReference type="EMBL" id="CUV01636.1"/>
    </source>
</evidence>